<dbReference type="EMBL" id="VUMM01000041">
    <property type="protein sequence ID" value="MSS02466.1"/>
    <property type="molecule type" value="Genomic_DNA"/>
</dbReference>
<dbReference type="GO" id="GO:0015074">
    <property type="term" value="P:DNA integration"/>
    <property type="evidence" value="ECO:0007669"/>
    <property type="project" value="InterPro"/>
</dbReference>
<dbReference type="SUPFAM" id="SSF53098">
    <property type="entry name" value="Ribonuclease H-like"/>
    <property type="match status" value="1"/>
</dbReference>
<dbReference type="PROSITE" id="PS50994">
    <property type="entry name" value="INTEGRASE"/>
    <property type="match status" value="1"/>
</dbReference>
<dbReference type="Gene3D" id="3.30.420.10">
    <property type="entry name" value="Ribonuclease H-like superfamily/Ribonuclease H"/>
    <property type="match status" value="1"/>
</dbReference>
<dbReference type="AlphaFoldDB" id="A0A7X2T542"/>
<dbReference type="Pfam" id="PF00665">
    <property type="entry name" value="rve"/>
    <property type="match status" value="1"/>
</dbReference>
<dbReference type="Proteomes" id="UP000470082">
    <property type="component" value="Unassembled WGS sequence"/>
</dbReference>
<organism evidence="3 4">
    <name type="scientific">Floccifex porci</name>
    <dbReference type="NCBI Taxonomy" id="2606629"/>
    <lineage>
        <taxon>Bacteria</taxon>
        <taxon>Bacillati</taxon>
        <taxon>Bacillota</taxon>
        <taxon>Erysipelotrichia</taxon>
        <taxon>Erysipelotrichales</taxon>
        <taxon>Erysipelotrichaceae</taxon>
        <taxon>Floccifex</taxon>
    </lineage>
</organism>
<name>A0A7X2T542_9FIRM</name>
<evidence type="ECO:0000313" key="4">
    <source>
        <dbReference type="Proteomes" id="UP000470082"/>
    </source>
</evidence>
<evidence type="ECO:0000259" key="2">
    <source>
        <dbReference type="PROSITE" id="PS50994"/>
    </source>
</evidence>
<dbReference type="Pfam" id="PF13276">
    <property type="entry name" value="HTH_21"/>
    <property type="match status" value="1"/>
</dbReference>
<feature type="domain" description="Integrase catalytic" evidence="2">
    <location>
        <begin position="160"/>
        <end position="322"/>
    </location>
</feature>
<dbReference type="GO" id="GO:0003676">
    <property type="term" value="F:nucleic acid binding"/>
    <property type="evidence" value="ECO:0007669"/>
    <property type="project" value="InterPro"/>
</dbReference>
<keyword evidence="4" id="KW-1185">Reference proteome</keyword>
<dbReference type="Pfam" id="PF13333">
    <property type="entry name" value="rve_2"/>
    <property type="match status" value="1"/>
</dbReference>
<accession>A0A7X2T542</accession>
<dbReference type="InterPro" id="IPR036397">
    <property type="entry name" value="RNaseH_sf"/>
</dbReference>
<dbReference type="InterPro" id="IPR050900">
    <property type="entry name" value="Transposase_IS3/IS150/IS904"/>
</dbReference>
<dbReference type="PANTHER" id="PTHR46889">
    <property type="entry name" value="TRANSPOSASE INSF FOR INSERTION SEQUENCE IS3B-RELATED"/>
    <property type="match status" value="1"/>
</dbReference>
<comment type="caution">
    <text evidence="3">The sequence shown here is derived from an EMBL/GenBank/DDBJ whole genome shotgun (WGS) entry which is preliminary data.</text>
</comment>
<dbReference type="InterPro" id="IPR048020">
    <property type="entry name" value="Transpos_IS3"/>
</dbReference>
<comment type="function">
    <text evidence="1">Involved in the transposition of the insertion sequence.</text>
</comment>
<dbReference type="InterPro" id="IPR025948">
    <property type="entry name" value="HTH-like_dom"/>
</dbReference>
<protein>
    <submittedName>
        <fullName evidence="3">IS3 family transposase</fullName>
    </submittedName>
</protein>
<dbReference type="InterPro" id="IPR001584">
    <property type="entry name" value="Integrase_cat-core"/>
</dbReference>
<reference evidence="3 4" key="1">
    <citation type="submission" date="2019-08" db="EMBL/GenBank/DDBJ databases">
        <title>In-depth cultivation of the pig gut microbiome towards novel bacterial diversity and tailored functional studies.</title>
        <authorList>
            <person name="Wylensek D."/>
            <person name="Hitch T.C.A."/>
            <person name="Clavel T."/>
        </authorList>
    </citation>
    <scope>NUCLEOTIDE SEQUENCE [LARGE SCALE GENOMIC DNA]</scope>
    <source>
        <strain evidence="3 4">LKV-178-WT-2G</strain>
    </source>
</reference>
<evidence type="ECO:0000313" key="3">
    <source>
        <dbReference type="EMBL" id="MSS02466.1"/>
    </source>
</evidence>
<dbReference type="PANTHER" id="PTHR46889:SF4">
    <property type="entry name" value="TRANSPOSASE INSO FOR INSERTION SEQUENCE ELEMENT IS911B-RELATED"/>
    <property type="match status" value="1"/>
</dbReference>
<gene>
    <name evidence="3" type="ORF">FYJ50_10335</name>
</gene>
<sequence>MSKKIKCLSSKKKGPRTEEKVAVIDELRQSKNYPLKHLLMVSGLSKSTYEYYKTSKHLNYIRRKKEEDERILAIITPVFEHHKSRYGYRRIMLANLEGLEGYGHNRIQRVMSENGLKAKQGSNGHYHSYKGDNGESKENLLLHKEIDELEHKAKYIRDFDASKPNEKWTTDVSEFKSDEGKVYLSPILDMFDGSIVSHDISISPDFNQTKRMVDKAFKSNPNLEGLIFHSDQGWQYQMKPYQQWLKDKGIKQSFSRKGNCMDNSLMENFFGIMKNEMYYGYHFKTRAELIAAMEEYITYYNTERINAKRKGLSPLAYRQQSFKQLTLS</sequence>
<dbReference type="NCBIfam" id="NF033516">
    <property type="entry name" value="transpos_IS3"/>
    <property type="match status" value="1"/>
</dbReference>
<proteinExistence type="predicted"/>
<dbReference type="InterPro" id="IPR012337">
    <property type="entry name" value="RNaseH-like_sf"/>
</dbReference>
<evidence type="ECO:0000256" key="1">
    <source>
        <dbReference type="ARBA" id="ARBA00002286"/>
    </source>
</evidence>